<keyword evidence="2" id="KW-0812">Transmembrane</keyword>
<dbReference type="InterPro" id="IPR011009">
    <property type="entry name" value="Kinase-like_dom_sf"/>
</dbReference>
<dbReference type="Pfam" id="PF03109">
    <property type="entry name" value="ABC1"/>
    <property type="match status" value="1"/>
</dbReference>
<dbReference type="EMBL" id="CP003947">
    <property type="protein sequence ID" value="AFZ53647.1"/>
    <property type="molecule type" value="Genomic_DNA"/>
</dbReference>
<organism evidence="4 5">
    <name type="scientific">Cyanobacterium aponinum (strain PCC 10605)</name>
    <dbReference type="NCBI Taxonomy" id="755178"/>
    <lineage>
        <taxon>Bacteria</taxon>
        <taxon>Bacillati</taxon>
        <taxon>Cyanobacteriota</taxon>
        <taxon>Cyanophyceae</taxon>
        <taxon>Oscillatoriophycideae</taxon>
        <taxon>Chroococcales</taxon>
        <taxon>Geminocystaceae</taxon>
        <taxon>Cyanobacterium</taxon>
    </lineage>
</organism>
<dbReference type="Proteomes" id="UP000010480">
    <property type="component" value="Chromosome"/>
</dbReference>
<evidence type="ECO:0000259" key="3">
    <source>
        <dbReference type="Pfam" id="PF03109"/>
    </source>
</evidence>
<feature type="domain" description="ABC1 atypical kinase-like" evidence="3">
    <location>
        <begin position="82"/>
        <end position="329"/>
    </location>
</feature>
<dbReference type="RefSeq" id="WP_015219374.1">
    <property type="nucleotide sequence ID" value="NC_019776.1"/>
</dbReference>
<dbReference type="AlphaFoldDB" id="K9Z4I6"/>
<keyword evidence="5" id="KW-1185">Reference proteome</keyword>
<dbReference type="STRING" id="755178.Cyan10605_1538"/>
<dbReference type="PANTHER" id="PTHR10566">
    <property type="entry name" value="CHAPERONE-ACTIVITY OF BC1 COMPLEX CABC1 -RELATED"/>
    <property type="match status" value="1"/>
</dbReference>
<evidence type="ECO:0000313" key="4">
    <source>
        <dbReference type="EMBL" id="AFZ53647.1"/>
    </source>
</evidence>
<dbReference type="PANTHER" id="PTHR10566:SF113">
    <property type="entry name" value="PROTEIN ACTIVITY OF BC1 COMPLEX KINASE 7, CHLOROPLASTIC"/>
    <property type="match status" value="1"/>
</dbReference>
<feature type="transmembrane region" description="Helical" evidence="2">
    <location>
        <begin position="516"/>
        <end position="538"/>
    </location>
</feature>
<dbReference type="KEGG" id="can:Cyan10605_1538"/>
<dbReference type="HOGENOM" id="CLU_006533_0_2_3"/>
<evidence type="ECO:0000313" key="5">
    <source>
        <dbReference type="Proteomes" id="UP000010480"/>
    </source>
</evidence>
<sequence length="544" mass="61623">MFSLTQTSTRQREIVEIVLGNGWDYMRSVLTGGKSDRPQLPPPEVLRKILVELGPFYVKFGQLLSTRPDLLPPQYIEALTALQAQVPPVPWGLIEKTLMEQLNQPLDKIFADINHNPIAAGSIAQIHKATLVTGEEVAIKVQRPDIERIVNQDINLIKSIAEIVALTDFGNDYDVVTLADEFTKAVQAELDFRQEAQFTDKLRLNLSNSNWFDSKQLEIPQIYWEFTTEKVLLMEWLDGKPILDADIAPDSKKRQEISTLLFRAFFQQIFIDGFFHADPHPGNIFYLSDGRLGIIDCGMIGRLDPRTQQLLTEMLLAIVDIDAQRCAQLTLELSESNSYKTNLAQLENDYSRMLRKYYNLSLSQLNFSEVFYEVLDVSRRNKIKLPGNMGLYAKSLANLEGVARKFNPEINLLAEIKPLITDLFRRQLIGDTPFQTLFRTVLDLKAISLRSPRQIDVILDRLSSETFQWKLQLRELEGLRRSLDDSANRLSFSIVVGSLTMGAAIISTGATTAQLIFISNILFAAATFLGIWLIVSILRSGKLK</sequence>
<feature type="transmembrane region" description="Helical" evidence="2">
    <location>
        <begin position="490"/>
        <end position="510"/>
    </location>
</feature>
<dbReference type="InterPro" id="IPR004147">
    <property type="entry name" value="ABC1_dom"/>
</dbReference>
<keyword evidence="2" id="KW-0472">Membrane</keyword>
<proteinExistence type="inferred from homology"/>
<name>K9Z4I6_CYAAP</name>
<protein>
    <submittedName>
        <fullName evidence="4">ABC-1 domain-containing protein</fullName>
    </submittedName>
</protein>
<comment type="similarity">
    <text evidence="1">Belongs to the protein kinase superfamily. ADCK protein kinase family.</text>
</comment>
<dbReference type="OrthoDB" id="500486at2"/>
<gene>
    <name evidence="4" type="ordered locus">Cyan10605_1538</name>
</gene>
<evidence type="ECO:0000256" key="2">
    <source>
        <dbReference type="SAM" id="Phobius"/>
    </source>
</evidence>
<keyword evidence="2" id="KW-1133">Transmembrane helix</keyword>
<dbReference type="SUPFAM" id="SSF56112">
    <property type="entry name" value="Protein kinase-like (PK-like)"/>
    <property type="match status" value="1"/>
</dbReference>
<dbReference type="CDD" id="cd05121">
    <property type="entry name" value="ABC1_ADCK3-like"/>
    <property type="match status" value="1"/>
</dbReference>
<evidence type="ECO:0000256" key="1">
    <source>
        <dbReference type="ARBA" id="ARBA00009670"/>
    </source>
</evidence>
<dbReference type="InterPro" id="IPR050154">
    <property type="entry name" value="UbiB_kinase"/>
</dbReference>
<dbReference type="PATRIC" id="fig|755178.3.peg.1633"/>
<reference evidence="5" key="1">
    <citation type="journal article" date="2013" name="Proc. Natl. Acad. Sci. U.S.A.">
        <title>Improving the coverage of the cyanobacterial phylum using diversity-driven genome sequencing.</title>
        <authorList>
            <person name="Shih P.M."/>
            <person name="Wu D."/>
            <person name="Latifi A."/>
            <person name="Axen S.D."/>
            <person name="Fewer D.P."/>
            <person name="Talla E."/>
            <person name="Calteau A."/>
            <person name="Cai F."/>
            <person name="Tandeau de Marsac N."/>
            <person name="Rippka R."/>
            <person name="Herdman M."/>
            <person name="Sivonen K."/>
            <person name="Coursin T."/>
            <person name="Laurent T."/>
            <person name="Goodwin L."/>
            <person name="Nolan M."/>
            <person name="Davenport K.W."/>
            <person name="Han C.S."/>
            <person name="Rubin E.M."/>
            <person name="Eisen J.A."/>
            <person name="Woyke T."/>
            <person name="Gugger M."/>
            <person name="Kerfeld C.A."/>
        </authorList>
    </citation>
    <scope>NUCLEOTIDE SEQUENCE [LARGE SCALE GENOMIC DNA]</scope>
    <source>
        <strain evidence="5">PCC 10605</strain>
    </source>
</reference>
<dbReference type="eggNOG" id="COG0661">
    <property type="taxonomic scope" value="Bacteria"/>
</dbReference>
<accession>K9Z4I6</accession>